<dbReference type="Gene3D" id="2.60.120.260">
    <property type="entry name" value="Galactose-binding domain-like"/>
    <property type="match status" value="1"/>
</dbReference>
<protein>
    <submittedName>
        <fullName evidence="4">Thermostable beta-glucosidase B</fullName>
        <ecNumber evidence="4">3.2.1.21</ecNumber>
    </submittedName>
</protein>
<dbReference type="SMART" id="SM01217">
    <property type="entry name" value="Fn3_like"/>
    <property type="match status" value="1"/>
</dbReference>
<keyword evidence="4" id="KW-0326">Glycosidase</keyword>
<evidence type="ECO:0000259" key="3">
    <source>
        <dbReference type="SMART" id="SM01217"/>
    </source>
</evidence>
<dbReference type="InterPro" id="IPR002772">
    <property type="entry name" value="Glyco_hydro_3_C"/>
</dbReference>
<proteinExistence type="inferred from homology"/>
<dbReference type="InterPro" id="IPR001764">
    <property type="entry name" value="Glyco_hydro_3_N"/>
</dbReference>
<dbReference type="InterPro" id="IPR036962">
    <property type="entry name" value="Glyco_hydro_3_N_sf"/>
</dbReference>
<feature type="domain" description="Fibronectin type III-like" evidence="3">
    <location>
        <begin position="785"/>
        <end position="855"/>
    </location>
</feature>
<dbReference type="PANTHER" id="PTHR42715">
    <property type="entry name" value="BETA-GLUCOSIDASE"/>
    <property type="match status" value="1"/>
</dbReference>
<dbReference type="InterPro" id="IPR026891">
    <property type="entry name" value="Fn3-like"/>
</dbReference>
<dbReference type="SUPFAM" id="SSF52279">
    <property type="entry name" value="Beta-D-glucan exohydrolase, C-terminal domain"/>
    <property type="match status" value="1"/>
</dbReference>
<dbReference type="AlphaFoldDB" id="A0A177HI50"/>
<organism evidence="4 5">
    <name type="scientific">Streptomyces jeddahensis</name>
    <dbReference type="NCBI Taxonomy" id="1716141"/>
    <lineage>
        <taxon>Bacteria</taxon>
        <taxon>Bacillati</taxon>
        <taxon>Actinomycetota</taxon>
        <taxon>Actinomycetes</taxon>
        <taxon>Kitasatosporales</taxon>
        <taxon>Streptomycetaceae</taxon>
        <taxon>Streptomyces</taxon>
    </lineage>
</organism>
<dbReference type="SUPFAM" id="SSF51445">
    <property type="entry name" value="(Trans)glycosidases"/>
    <property type="match status" value="1"/>
</dbReference>
<evidence type="ECO:0000313" key="4">
    <source>
        <dbReference type="EMBL" id="OAH10693.1"/>
    </source>
</evidence>
<evidence type="ECO:0000313" key="5">
    <source>
        <dbReference type="Proteomes" id="UP000077381"/>
    </source>
</evidence>
<dbReference type="GO" id="GO:0008422">
    <property type="term" value="F:beta-glucosidase activity"/>
    <property type="evidence" value="ECO:0007669"/>
    <property type="project" value="UniProtKB-EC"/>
</dbReference>
<dbReference type="InterPro" id="IPR050288">
    <property type="entry name" value="Cellulose_deg_GH3"/>
</dbReference>
<dbReference type="Gene3D" id="3.20.20.300">
    <property type="entry name" value="Glycoside hydrolase, family 3, N-terminal domain"/>
    <property type="match status" value="1"/>
</dbReference>
<dbReference type="InterPro" id="IPR013783">
    <property type="entry name" value="Ig-like_fold"/>
</dbReference>
<dbReference type="EMBL" id="LOHS01000125">
    <property type="protein sequence ID" value="OAH10693.1"/>
    <property type="molecule type" value="Genomic_DNA"/>
</dbReference>
<dbReference type="PRINTS" id="PR00133">
    <property type="entry name" value="GLHYDRLASE3"/>
</dbReference>
<dbReference type="InterPro" id="IPR036881">
    <property type="entry name" value="Glyco_hydro_3_C_sf"/>
</dbReference>
<dbReference type="Pfam" id="PF01915">
    <property type="entry name" value="Glyco_hydro_3_C"/>
    <property type="match status" value="1"/>
</dbReference>
<evidence type="ECO:0000256" key="2">
    <source>
        <dbReference type="ARBA" id="ARBA00022801"/>
    </source>
</evidence>
<dbReference type="Pfam" id="PF14310">
    <property type="entry name" value="Fn3-like"/>
    <property type="match status" value="1"/>
</dbReference>
<reference evidence="4 5" key="1">
    <citation type="submission" date="2015-12" db="EMBL/GenBank/DDBJ databases">
        <title>Genome sequence of Streptomyces sp. G25.</title>
        <authorList>
            <person name="Poehlein A."/>
            <person name="Roettig A."/>
            <person name="Hiessl S."/>
            <person name="Hauschild P."/>
            <person name="Schauer J."/>
            <person name="Madkour M.H."/>
            <person name="Al-Ansari A.M."/>
            <person name="Almakishah N.H."/>
            <person name="Steinbuechel A."/>
            <person name="Daniel R."/>
        </authorList>
    </citation>
    <scope>NUCLEOTIDE SEQUENCE [LARGE SCALE GENOMIC DNA]</scope>
    <source>
        <strain evidence="5">G25(2015)</strain>
    </source>
</reference>
<comment type="caution">
    <text evidence="4">The sequence shown here is derived from an EMBL/GenBank/DDBJ whole genome shotgun (WGS) entry which is preliminary data.</text>
</comment>
<evidence type="ECO:0000256" key="1">
    <source>
        <dbReference type="ARBA" id="ARBA00005336"/>
    </source>
</evidence>
<dbReference type="STRING" id="1716141.STSP_59810"/>
<keyword evidence="5" id="KW-1185">Reference proteome</keyword>
<dbReference type="Gene3D" id="3.40.50.1700">
    <property type="entry name" value="Glycoside hydrolase family 3 C-terminal domain"/>
    <property type="match status" value="1"/>
</dbReference>
<dbReference type="EC" id="3.2.1.21" evidence="4"/>
<dbReference type="GO" id="GO:0005975">
    <property type="term" value="P:carbohydrate metabolic process"/>
    <property type="evidence" value="ECO:0007669"/>
    <property type="project" value="InterPro"/>
</dbReference>
<dbReference type="PATRIC" id="fig|1716141.3.peg.6292"/>
<dbReference type="OrthoDB" id="9803863at2"/>
<sequence>MTSAFLLADAELRRRIRGLDLESKVRLLTGDSVWTLPAEPRLGLRALTMSDGPQGVRGTGADPAETGLLAPAPSALAGTWDAELAEQLGALFATEARRKGVDVVLAPLANLQRTPVAGRHFEYFSEDPRLTGTLAAAVVRGLQDRGVGACLKHFVANDSETDRTRYRSRLDERTLREVYLAPFEQVIAEARPWSVMAAYSGVDDGVESAPMTEHARLLRDVLKGEWGFSGPVVSDWAATGSTVESAVGGLDLVMPGPDGPWGEALVAAVRAGEVDEGIIDDKVLRLLRLARATGRIGEPTGPIGEPGQNTAQVLADRPVPGHDRPIPVTPAPEEFALLREIAARGTVLLRDAAGLLPLASDGIGSIALIGPNAVAPYLQGGGSAFVPAVHTVSFEDGLRAALPENVRLSVHRGGDSRRRLPFVSGALLTDPDTGTAGMRADHVDADGNRIGTEVRTSGDWKTYDGFCAGTSRVVLRTVLSLTEPGTHRLQFGCTGRFRVSVDGEHVLSGDDDRGVGLILDSSHHHPPLQEIDLGVGAEARTVAIAIDLTVVDAGSYGRFVTAQLRHAPPGPTPYEEIAEAAAAAQAADVAVVVVGTNEEVESEGWDRTGLELPGHQNELVRKVLAANPRTVVVVNAGAPALLPWADEVPALLWAWLPGQEAGHALADVLLGRTEPSGRLPWTLPARAEDVPVPDARPHDGIVTYTEGLHVGHRAWDRDGLVPAFPFGHGLGWTQWAYASVTACPHSGTGTSDTSVSAASLTSPAGGDGLQLTVELTNTGPRAGHEVVQVYLEPPHDGPDRPARLLAGFTTVQVAAGARATAEIHVPARAFQVWDSEARTWRTPPGSYRLHVGRSSRDLRLTAEVTVDDGGFHAAG</sequence>
<dbReference type="PANTHER" id="PTHR42715:SF10">
    <property type="entry name" value="BETA-GLUCOSIDASE"/>
    <property type="match status" value="1"/>
</dbReference>
<dbReference type="RefSeq" id="WP_067283999.1">
    <property type="nucleotide sequence ID" value="NZ_LOHS01000125.1"/>
</dbReference>
<keyword evidence="2 4" id="KW-0378">Hydrolase</keyword>
<accession>A0A177HI50</accession>
<dbReference type="Proteomes" id="UP000077381">
    <property type="component" value="Unassembled WGS sequence"/>
</dbReference>
<dbReference type="Gene3D" id="2.60.40.10">
    <property type="entry name" value="Immunoglobulins"/>
    <property type="match status" value="1"/>
</dbReference>
<dbReference type="Pfam" id="PF00933">
    <property type="entry name" value="Glyco_hydro_3"/>
    <property type="match status" value="1"/>
</dbReference>
<dbReference type="InterPro" id="IPR017853">
    <property type="entry name" value="GH"/>
</dbReference>
<gene>
    <name evidence="4" type="primary">bglB_1</name>
    <name evidence="4" type="ORF">STSP_59810</name>
</gene>
<comment type="similarity">
    <text evidence="1">Belongs to the glycosyl hydrolase 3 family.</text>
</comment>
<name>A0A177HI50_9ACTN</name>